<evidence type="ECO:0000256" key="1">
    <source>
        <dbReference type="ARBA" id="ARBA00004141"/>
    </source>
</evidence>
<feature type="transmembrane region" description="Helical" evidence="6">
    <location>
        <begin position="175"/>
        <end position="195"/>
    </location>
</feature>
<dbReference type="OrthoDB" id="7165334at2"/>
<evidence type="ECO:0000256" key="4">
    <source>
        <dbReference type="ARBA" id="ARBA00022989"/>
    </source>
</evidence>
<evidence type="ECO:0000256" key="2">
    <source>
        <dbReference type="ARBA" id="ARBA00009853"/>
    </source>
</evidence>
<feature type="domain" description="EamA" evidence="7">
    <location>
        <begin position="7"/>
        <end position="140"/>
    </location>
</feature>
<protein>
    <submittedName>
        <fullName evidence="8">S-adenosylmethionine uptake transporter</fullName>
    </submittedName>
</protein>
<dbReference type="GO" id="GO:0016020">
    <property type="term" value="C:membrane"/>
    <property type="evidence" value="ECO:0007669"/>
    <property type="project" value="UniProtKB-SubCell"/>
</dbReference>
<feature type="transmembrane region" description="Helical" evidence="6">
    <location>
        <begin position="39"/>
        <end position="58"/>
    </location>
</feature>
<evidence type="ECO:0000313" key="9">
    <source>
        <dbReference type="Proteomes" id="UP000198539"/>
    </source>
</evidence>
<evidence type="ECO:0000256" key="6">
    <source>
        <dbReference type="SAM" id="Phobius"/>
    </source>
</evidence>
<dbReference type="PANTHER" id="PTHR22911:SF6">
    <property type="entry name" value="SOLUTE CARRIER FAMILY 35 MEMBER G1"/>
    <property type="match status" value="1"/>
</dbReference>
<proteinExistence type="inferred from homology"/>
<keyword evidence="5 6" id="KW-0472">Membrane</keyword>
<comment type="similarity">
    <text evidence="2">Belongs to the drug/metabolite transporter (DMT) superfamily. 10 TMS drug/metabolite exporter (DME) (TC 2.A.7.3) family.</text>
</comment>
<organism evidence="8 9">
    <name type="scientific">Roseicitreum antarcticum</name>
    <dbReference type="NCBI Taxonomy" id="564137"/>
    <lineage>
        <taxon>Bacteria</taxon>
        <taxon>Pseudomonadati</taxon>
        <taxon>Pseudomonadota</taxon>
        <taxon>Alphaproteobacteria</taxon>
        <taxon>Rhodobacterales</taxon>
        <taxon>Paracoccaceae</taxon>
        <taxon>Roseicitreum</taxon>
    </lineage>
</organism>
<keyword evidence="3 6" id="KW-0812">Transmembrane</keyword>
<dbReference type="Gene3D" id="1.10.3730.20">
    <property type="match status" value="1"/>
</dbReference>
<feature type="transmembrane region" description="Helical" evidence="6">
    <location>
        <begin position="146"/>
        <end position="163"/>
    </location>
</feature>
<dbReference type="Proteomes" id="UP000198539">
    <property type="component" value="Unassembled WGS sequence"/>
</dbReference>
<dbReference type="InterPro" id="IPR000620">
    <property type="entry name" value="EamA_dom"/>
</dbReference>
<dbReference type="EMBL" id="FNOM01000022">
    <property type="protein sequence ID" value="SDX78842.1"/>
    <property type="molecule type" value="Genomic_DNA"/>
</dbReference>
<sequence>MVNGNLRGAGLMLLAMAGFGLNDACMKYLSAELPLFQAVFLRGLGTAVLFALIAWRMGLLHLRLSRRDRVLVVARSLAEAVSAFFFFNALFNMPLANVTAIMQALPLTVTLAAVVFLREPVGWRRMLAICIGFVGVLMIVRPGSDGFTIYSVSALAAVAVVTGRDLVTKQISAQVPSVTVAFAAALGVMLFAGLGSLGEDWVMPSPVAVGALSVATLFIVMGYLCVVMAMRVGEMGFVSPFRYSGLVWAFLLGYLVFGEVPDLLTVAGSALIVATGLFSLYREQRARRRLQPKVL</sequence>
<dbReference type="STRING" id="564137.SAMN04488238_12213"/>
<accession>A0A1H3EJ97</accession>
<keyword evidence="4 6" id="KW-1133">Transmembrane helix</keyword>
<reference evidence="8 9" key="1">
    <citation type="submission" date="2016-10" db="EMBL/GenBank/DDBJ databases">
        <authorList>
            <person name="de Groot N.N."/>
        </authorList>
    </citation>
    <scope>NUCLEOTIDE SEQUENCE [LARGE SCALE GENOMIC DNA]</scope>
    <source>
        <strain evidence="8 9">CGMCC 1.8894</strain>
    </source>
</reference>
<dbReference type="InterPro" id="IPR037185">
    <property type="entry name" value="EmrE-like"/>
</dbReference>
<feature type="transmembrane region" description="Helical" evidence="6">
    <location>
        <begin position="70"/>
        <end position="91"/>
    </location>
</feature>
<gene>
    <name evidence="8" type="ORF">SAMN04488238_12213</name>
</gene>
<feature type="transmembrane region" description="Helical" evidence="6">
    <location>
        <begin position="207"/>
        <end position="229"/>
    </location>
</feature>
<dbReference type="PANTHER" id="PTHR22911">
    <property type="entry name" value="ACYL-MALONYL CONDENSING ENZYME-RELATED"/>
    <property type="match status" value="1"/>
</dbReference>
<evidence type="ECO:0000259" key="7">
    <source>
        <dbReference type="Pfam" id="PF00892"/>
    </source>
</evidence>
<evidence type="ECO:0000256" key="5">
    <source>
        <dbReference type="ARBA" id="ARBA00023136"/>
    </source>
</evidence>
<keyword evidence="9" id="KW-1185">Reference proteome</keyword>
<dbReference type="AlphaFoldDB" id="A0A1H3EJ97"/>
<feature type="transmembrane region" description="Helical" evidence="6">
    <location>
        <begin position="97"/>
        <end position="116"/>
    </location>
</feature>
<dbReference type="Pfam" id="PF00892">
    <property type="entry name" value="EamA"/>
    <property type="match status" value="2"/>
</dbReference>
<feature type="domain" description="EamA" evidence="7">
    <location>
        <begin position="153"/>
        <end position="275"/>
    </location>
</feature>
<comment type="subcellular location">
    <subcellularLocation>
        <location evidence="1">Membrane</location>
        <topology evidence="1">Multi-pass membrane protein</topology>
    </subcellularLocation>
</comment>
<evidence type="ECO:0000256" key="3">
    <source>
        <dbReference type="ARBA" id="ARBA00022692"/>
    </source>
</evidence>
<feature type="transmembrane region" description="Helical" evidence="6">
    <location>
        <begin position="263"/>
        <end position="281"/>
    </location>
</feature>
<evidence type="ECO:0000313" key="8">
    <source>
        <dbReference type="EMBL" id="SDX78842.1"/>
    </source>
</evidence>
<feature type="transmembrane region" description="Helical" evidence="6">
    <location>
        <begin position="123"/>
        <end position="140"/>
    </location>
</feature>
<feature type="transmembrane region" description="Helical" evidence="6">
    <location>
        <begin position="241"/>
        <end position="257"/>
    </location>
</feature>
<dbReference type="RefSeq" id="WP_092892386.1">
    <property type="nucleotide sequence ID" value="NZ_CP061498.1"/>
</dbReference>
<dbReference type="SUPFAM" id="SSF103481">
    <property type="entry name" value="Multidrug resistance efflux transporter EmrE"/>
    <property type="match status" value="2"/>
</dbReference>
<name>A0A1H3EJ97_9RHOB</name>